<protein>
    <recommendedName>
        <fullName evidence="3">Glutamate-ammonia-ligase adenylyltransferase</fullName>
    </recommendedName>
</protein>
<comment type="caution">
    <text evidence="1">The sequence shown here is derived from an EMBL/GenBank/DDBJ whole genome shotgun (WGS) entry which is preliminary data.</text>
</comment>
<reference evidence="1 2" key="1">
    <citation type="submission" date="2020-08" db="EMBL/GenBank/DDBJ databases">
        <title>Genome sequencing of Purple Non-Sulfur Bacteria from various extreme environments.</title>
        <authorList>
            <person name="Mayer M."/>
        </authorList>
    </citation>
    <scope>NUCLEOTIDE SEQUENCE [LARGE SCALE GENOMIC DNA]</scope>
    <source>
        <strain evidence="1 2">2761</strain>
    </source>
</reference>
<evidence type="ECO:0000313" key="1">
    <source>
        <dbReference type="EMBL" id="MBB4248296.1"/>
    </source>
</evidence>
<organism evidence="1 2">
    <name type="scientific">Rhodocyclus tenuis</name>
    <name type="common">Rhodospirillum tenue</name>
    <dbReference type="NCBI Taxonomy" id="1066"/>
    <lineage>
        <taxon>Bacteria</taxon>
        <taxon>Pseudomonadati</taxon>
        <taxon>Pseudomonadota</taxon>
        <taxon>Betaproteobacteria</taxon>
        <taxon>Rhodocyclales</taxon>
        <taxon>Rhodocyclaceae</taxon>
        <taxon>Rhodocyclus</taxon>
    </lineage>
</organism>
<gene>
    <name evidence="1" type="ORF">GGD90_002688</name>
</gene>
<accession>A0A840G8X3</accession>
<evidence type="ECO:0008006" key="3">
    <source>
        <dbReference type="Google" id="ProtNLM"/>
    </source>
</evidence>
<dbReference type="AlphaFoldDB" id="A0A840G8X3"/>
<sequence length="142" mass="15548">MKKLVWLAAIVIALFALDWAIRAPDSQARDLTRAIAERGSPELLAYPYQFRVLKVDEGVAYVTTPRSFDVPAARLIALLFPDINTKDANDPAFVAAEKRLAAIQGEAQTIVASQPGIRAVRWKIDRDWLTAHGIDVPDGAGP</sequence>
<dbReference type="EMBL" id="JACIGE010000010">
    <property type="protein sequence ID" value="MBB4248296.1"/>
    <property type="molecule type" value="Genomic_DNA"/>
</dbReference>
<proteinExistence type="predicted"/>
<dbReference type="Proteomes" id="UP000587070">
    <property type="component" value="Unassembled WGS sequence"/>
</dbReference>
<evidence type="ECO:0000313" key="2">
    <source>
        <dbReference type="Proteomes" id="UP000587070"/>
    </source>
</evidence>
<dbReference type="RefSeq" id="WP_153117451.1">
    <property type="nucleotide sequence ID" value="NZ_JACIGE010000010.1"/>
</dbReference>
<keyword evidence="2" id="KW-1185">Reference proteome</keyword>
<name>A0A840G8X3_RHOTE</name>
<dbReference type="OrthoDB" id="9181276at2"/>